<dbReference type="GO" id="GO:0015920">
    <property type="term" value="P:lipopolysaccharide transport"/>
    <property type="evidence" value="ECO:0007669"/>
    <property type="project" value="TreeGrafter"/>
</dbReference>
<accession>A0A7W3JUC0</accession>
<keyword evidence="12" id="KW-1185">Reference proteome</keyword>
<keyword evidence="6 9" id="KW-0812">Transmembrane</keyword>
<sequence>MIQRDIRNLSREERREMINQQPLTRVGQRPEFFRGTLFSYVDIWRHRELLGRLVGREVTARYKDSSLGIVWSLFRPLVLLLIYYFIIGQVLGTARSVPDFAVFVFIGITMWTLYSEILSRGTVSIMDNAGLVKKVYLPREVFPLSAVGSALVNLGIQSIVLIGGIALFSHFTWSPTVLLAPLAILTILVFASALAMLLAAVNVYMRDTQHFVEIYVAVFFWVSPIVYPFTYVKKALGNSWLVEAYLANPVTISIIGAQKALWSAGSGATGQLAQIWPPDMELRLLFWLIVSVLFFWFAQRVFSRLQGNFAQEI</sequence>
<evidence type="ECO:0000256" key="7">
    <source>
        <dbReference type="ARBA" id="ARBA00022989"/>
    </source>
</evidence>
<evidence type="ECO:0000256" key="3">
    <source>
        <dbReference type="ARBA" id="ARBA00022448"/>
    </source>
</evidence>
<name>A0A7W3JUC0_9MICO</name>
<gene>
    <name evidence="11" type="ORF">FB555_001340</name>
</gene>
<keyword evidence="5" id="KW-0997">Cell inner membrane</keyword>
<feature type="transmembrane region" description="Helical" evidence="9">
    <location>
        <begin position="100"/>
        <end position="120"/>
    </location>
</feature>
<dbReference type="InterPro" id="IPR047817">
    <property type="entry name" value="ABC2_TM_bact-type"/>
</dbReference>
<comment type="similarity">
    <text evidence="2 9">Belongs to the ABC-2 integral membrane protein family.</text>
</comment>
<feature type="transmembrane region" description="Helical" evidence="9">
    <location>
        <begin position="284"/>
        <end position="302"/>
    </location>
</feature>
<evidence type="ECO:0000313" key="11">
    <source>
        <dbReference type="EMBL" id="MBA8829237.1"/>
    </source>
</evidence>
<dbReference type="PROSITE" id="PS51012">
    <property type="entry name" value="ABC_TM2"/>
    <property type="match status" value="1"/>
</dbReference>
<feature type="transmembrane region" description="Helical" evidence="9">
    <location>
        <begin position="141"/>
        <end position="168"/>
    </location>
</feature>
<dbReference type="EMBL" id="JACGWU010000003">
    <property type="protein sequence ID" value="MBA8829237.1"/>
    <property type="molecule type" value="Genomic_DNA"/>
</dbReference>
<evidence type="ECO:0000259" key="10">
    <source>
        <dbReference type="PROSITE" id="PS51012"/>
    </source>
</evidence>
<dbReference type="PANTHER" id="PTHR30413:SF8">
    <property type="entry name" value="TRANSPORT PERMEASE PROTEIN"/>
    <property type="match status" value="1"/>
</dbReference>
<proteinExistence type="inferred from homology"/>
<dbReference type="InterPro" id="IPR013525">
    <property type="entry name" value="ABC2_TM"/>
</dbReference>
<dbReference type="Proteomes" id="UP000524237">
    <property type="component" value="Unassembled WGS sequence"/>
</dbReference>
<dbReference type="RefSeq" id="WP_246323630.1">
    <property type="nucleotide sequence ID" value="NZ_JACGWU010000003.1"/>
</dbReference>
<evidence type="ECO:0000256" key="9">
    <source>
        <dbReference type="RuleBase" id="RU361157"/>
    </source>
</evidence>
<comment type="caution">
    <text evidence="11">The sequence shown here is derived from an EMBL/GenBank/DDBJ whole genome shotgun (WGS) entry which is preliminary data.</text>
</comment>
<dbReference type="AlphaFoldDB" id="A0A7W3JUC0"/>
<dbReference type="GO" id="GO:0005886">
    <property type="term" value="C:plasma membrane"/>
    <property type="evidence" value="ECO:0007669"/>
    <property type="project" value="UniProtKB-SubCell"/>
</dbReference>
<organism evidence="11 12">
    <name type="scientific">Alpinimonas psychrophila</name>
    <dbReference type="NCBI Taxonomy" id="748908"/>
    <lineage>
        <taxon>Bacteria</taxon>
        <taxon>Bacillati</taxon>
        <taxon>Actinomycetota</taxon>
        <taxon>Actinomycetes</taxon>
        <taxon>Micrococcales</taxon>
        <taxon>Microbacteriaceae</taxon>
        <taxon>Alpinimonas</taxon>
    </lineage>
</organism>
<feature type="domain" description="ABC transmembrane type-2" evidence="10">
    <location>
        <begin position="67"/>
        <end position="305"/>
    </location>
</feature>
<feature type="transmembrane region" description="Helical" evidence="9">
    <location>
        <begin position="211"/>
        <end position="230"/>
    </location>
</feature>
<evidence type="ECO:0000256" key="2">
    <source>
        <dbReference type="ARBA" id="ARBA00007783"/>
    </source>
</evidence>
<evidence type="ECO:0000313" key="12">
    <source>
        <dbReference type="Proteomes" id="UP000524237"/>
    </source>
</evidence>
<keyword evidence="3 9" id="KW-0813">Transport</keyword>
<dbReference type="GO" id="GO:0140359">
    <property type="term" value="F:ABC-type transporter activity"/>
    <property type="evidence" value="ECO:0007669"/>
    <property type="project" value="InterPro"/>
</dbReference>
<keyword evidence="7 9" id="KW-1133">Transmembrane helix</keyword>
<comment type="subcellular location">
    <subcellularLocation>
        <location evidence="1">Cell inner membrane</location>
        <topology evidence="1">Multi-pass membrane protein</topology>
    </subcellularLocation>
    <subcellularLocation>
        <location evidence="9">Cell membrane</location>
        <topology evidence="9">Multi-pass membrane protein</topology>
    </subcellularLocation>
</comment>
<reference evidence="11 12" key="1">
    <citation type="submission" date="2020-07" db="EMBL/GenBank/DDBJ databases">
        <title>Sequencing the genomes of 1000 actinobacteria strains.</title>
        <authorList>
            <person name="Klenk H.-P."/>
        </authorList>
    </citation>
    <scope>NUCLEOTIDE SEQUENCE [LARGE SCALE GENOMIC DNA]</scope>
    <source>
        <strain evidence="11 12">DSM 23737</strain>
    </source>
</reference>
<keyword evidence="4 9" id="KW-1003">Cell membrane</keyword>
<dbReference type="PANTHER" id="PTHR30413">
    <property type="entry name" value="INNER MEMBRANE TRANSPORT PERMEASE"/>
    <property type="match status" value="1"/>
</dbReference>
<evidence type="ECO:0000256" key="6">
    <source>
        <dbReference type="ARBA" id="ARBA00022692"/>
    </source>
</evidence>
<evidence type="ECO:0000256" key="8">
    <source>
        <dbReference type="ARBA" id="ARBA00023136"/>
    </source>
</evidence>
<keyword evidence="8 9" id="KW-0472">Membrane</keyword>
<protein>
    <recommendedName>
        <fullName evidence="9">Transport permease protein</fullName>
    </recommendedName>
</protein>
<feature type="transmembrane region" description="Helical" evidence="9">
    <location>
        <begin position="66"/>
        <end position="88"/>
    </location>
</feature>
<evidence type="ECO:0000256" key="5">
    <source>
        <dbReference type="ARBA" id="ARBA00022519"/>
    </source>
</evidence>
<dbReference type="Pfam" id="PF01061">
    <property type="entry name" value="ABC2_membrane"/>
    <property type="match status" value="1"/>
</dbReference>
<evidence type="ECO:0000256" key="4">
    <source>
        <dbReference type="ARBA" id="ARBA00022475"/>
    </source>
</evidence>
<evidence type="ECO:0000256" key="1">
    <source>
        <dbReference type="ARBA" id="ARBA00004429"/>
    </source>
</evidence>
<feature type="transmembrane region" description="Helical" evidence="9">
    <location>
        <begin position="180"/>
        <end position="204"/>
    </location>
</feature>